<evidence type="ECO:0000256" key="4">
    <source>
        <dbReference type="ARBA" id="ARBA00023295"/>
    </source>
</evidence>
<proteinExistence type="evidence at transcript level"/>
<evidence type="ECO:0000259" key="7">
    <source>
        <dbReference type="PROSITE" id="PS51762"/>
    </source>
</evidence>
<keyword evidence="1 6" id="KW-0808">Transferase</keyword>
<keyword evidence="6" id="KW-0964">Secreted</keyword>
<dbReference type="Gene3D" id="2.60.120.200">
    <property type="match status" value="1"/>
</dbReference>
<evidence type="ECO:0000256" key="3">
    <source>
        <dbReference type="ARBA" id="ARBA00023157"/>
    </source>
</evidence>
<keyword evidence="4 6" id="KW-0326">Glycosidase</keyword>
<feature type="chain" id="PRO_5035958947" description="Xyloglucan endotransglucosylase/hydrolase" evidence="6">
    <location>
        <begin position="27"/>
        <end position="339"/>
    </location>
</feature>
<feature type="signal peptide" evidence="6">
    <location>
        <begin position="1"/>
        <end position="26"/>
    </location>
</feature>
<dbReference type="InterPro" id="IPR016455">
    <property type="entry name" value="XTH"/>
</dbReference>
<dbReference type="PIRSF" id="PIRSF005604">
    <property type="entry name" value="XET"/>
    <property type="match status" value="1"/>
</dbReference>
<reference evidence="8" key="1">
    <citation type="submission" date="2020-12" db="EMBL/GenBank/DDBJ databases">
        <title>Molecular mechanism of DELLA protein mediated tuber development in yam (Dioscorea opposite).</title>
        <authorList>
            <person name="Zhou Y."/>
            <person name="He L."/>
            <person name="Wang A."/>
            <person name="Zhan J."/>
            <person name="Xiao D."/>
        </authorList>
    </citation>
    <scope>NUCLEOTIDE SEQUENCE</scope>
</reference>
<dbReference type="GO" id="GO:0004553">
    <property type="term" value="F:hydrolase activity, hydrolyzing O-glycosyl compounds"/>
    <property type="evidence" value="ECO:0007669"/>
    <property type="project" value="InterPro"/>
</dbReference>
<dbReference type="GO" id="GO:0048046">
    <property type="term" value="C:apoplast"/>
    <property type="evidence" value="ECO:0007669"/>
    <property type="project" value="UniProtKB-SubCell"/>
</dbReference>
<protein>
    <recommendedName>
        <fullName evidence="6">Xyloglucan endotransglucosylase/hydrolase</fullName>
        <ecNumber evidence="6">2.4.1.207</ecNumber>
    </recommendedName>
</protein>
<gene>
    <name evidence="8" type="primary">XTH6</name>
</gene>
<evidence type="ECO:0000256" key="1">
    <source>
        <dbReference type="ARBA" id="ARBA00022679"/>
    </source>
</evidence>
<dbReference type="InterPro" id="IPR000757">
    <property type="entry name" value="Beta-glucanase-like"/>
</dbReference>
<evidence type="ECO:0000256" key="5">
    <source>
        <dbReference type="PIRSR" id="PIRSR005604-1"/>
    </source>
</evidence>
<evidence type="ECO:0000313" key="8">
    <source>
        <dbReference type="EMBL" id="UPN68041.1"/>
    </source>
</evidence>
<dbReference type="GO" id="GO:0016762">
    <property type="term" value="F:xyloglucan:xyloglucosyl transferase activity"/>
    <property type="evidence" value="ECO:0007669"/>
    <property type="project" value="UniProtKB-EC"/>
</dbReference>
<evidence type="ECO:0000256" key="2">
    <source>
        <dbReference type="ARBA" id="ARBA00022801"/>
    </source>
</evidence>
<feature type="active site" description="Proton donor" evidence="5">
    <location>
        <position position="117"/>
    </location>
</feature>
<dbReference type="PANTHER" id="PTHR31062">
    <property type="entry name" value="XYLOGLUCAN ENDOTRANSGLUCOSYLASE/HYDROLASE PROTEIN 8-RELATED"/>
    <property type="match status" value="1"/>
</dbReference>
<feature type="domain" description="GH16" evidence="7">
    <location>
        <begin position="22"/>
        <end position="226"/>
    </location>
</feature>
<dbReference type="Pfam" id="PF00722">
    <property type="entry name" value="Glyco_hydro_16"/>
    <property type="match status" value="1"/>
</dbReference>
<keyword evidence="6" id="KW-0134">Cell wall</keyword>
<keyword evidence="3" id="KW-1015">Disulfide bond</keyword>
<sequence>MKLLMVVKLPLYFFIAICIFISDAAAAPFGVSTMSFEEGYSLLFGDGNLVRSPDDRSVRLLLDQYSGSGFISSDLYWHGFFSAAIQLPSNYTAGIVVAFYASNGDVFEKTHDELDFEFLGNVKGKPWRMQTNVYGNGSTNRGREERYLLPFDPTKETHRYSILWTDETIIFYIDETPIREVRRRIGGDYPMKPMSLYATIWDASNWATSGGKYKVDYRYSPFVSRFSDLVLLGCRSDPIQLPESEQCDDAMAELISSGIDTITSEKRQAMLRFRQKYMTYSVCYDTLRYPEGLPDCDIVLSEKIKFRDNGHLRITNTRRRYRRRSRTPVTGGYRRQIDM</sequence>
<keyword evidence="6" id="KW-0732">Signal</keyword>
<dbReference type="GO" id="GO:0071555">
    <property type="term" value="P:cell wall organization"/>
    <property type="evidence" value="ECO:0007669"/>
    <property type="project" value="UniProtKB-KW"/>
</dbReference>
<name>A0A8U0AWS3_9LILI</name>
<evidence type="ECO:0000256" key="6">
    <source>
        <dbReference type="RuleBase" id="RU361120"/>
    </source>
</evidence>
<comment type="function">
    <text evidence="6">Catalyzes xyloglucan endohydrolysis (XEH) and/or endotransglycosylation (XET). Cleaves and religates xyloglucan polymers, an essential constituent of the primary cell wall, and thereby participates in cell wall construction of growing tissues.</text>
</comment>
<dbReference type="InterPro" id="IPR013320">
    <property type="entry name" value="ConA-like_dom_sf"/>
</dbReference>
<dbReference type="Pfam" id="PF06955">
    <property type="entry name" value="XET_C"/>
    <property type="match status" value="1"/>
</dbReference>
<dbReference type="PROSITE" id="PS51762">
    <property type="entry name" value="GH16_2"/>
    <property type="match status" value="1"/>
</dbReference>
<comment type="subcellular location">
    <subcellularLocation>
        <location evidence="6">Secreted</location>
        <location evidence="6">Cell wall</location>
    </subcellularLocation>
    <subcellularLocation>
        <location evidence="6">Secreted</location>
        <location evidence="6">Extracellular space</location>
        <location evidence="6">Apoplast</location>
    </subcellularLocation>
</comment>
<dbReference type="AlphaFoldDB" id="A0A8U0AWS3"/>
<dbReference type="SUPFAM" id="SSF49899">
    <property type="entry name" value="Concanavalin A-like lectins/glucanases"/>
    <property type="match status" value="1"/>
</dbReference>
<feature type="active site" description="Nucleophile" evidence="5">
    <location>
        <position position="113"/>
    </location>
</feature>
<dbReference type="InterPro" id="IPR044791">
    <property type="entry name" value="Beta-glucanase/XTH"/>
</dbReference>
<keyword evidence="2 6" id="KW-0378">Hydrolase</keyword>
<keyword evidence="6" id="KW-0052">Apoplast</keyword>
<dbReference type="GO" id="GO:0010411">
    <property type="term" value="P:xyloglucan metabolic process"/>
    <property type="evidence" value="ECO:0007669"/>
    <property type="project" value="InterPro"/>
</dbReference>
<keyword evidence="6" id="KW-0961">Cell wall biogenesis/degradation</keyword>
<dbReference type="GO" id="GO:0042546">
    <property type="term" value="P:cell wall biogenesis"/>
    <property type="evidence" value="ECO:0007669"/>
    <property type="project" value="InterPro"/>
</dbReference>
<dbReference type="EMBL" id="MW380982">
    <property type="protein sequence ID" value="UPN68041.1"/>
    <property type="molecule type" value="mRNA"/>
</dbReference>
<dbReference type="InterPro" id="IPR010713">
    <property type="entry name" value="XET_C"/>
</dbReference>
<comment type="similarity">
    <text evidence="6">Belongs to the glycosyl hydrolase 16 family.</text>
</comment>
<dbReference type="EC" id="2.4.1.207" evidence="6"/>
<organism evidence="8">
    <name type="scientific">Dioscorea oppositifolia</name>
    <dbReference type="NCBI Taxonomy" id="569628"/>
    <lineage>
        <taxon>Eukaryota</taxon>
        <taxon>Viridiplantae</taxon>
        <taxon>Streptophyta</taxon>
        <taxon>Embryophyta</taxon>
        <taxon>Tracheophyta</taxon>
        <taxon>Spermatophyta</taxon>
        <taxon>Magnoliopsida</taxon>
        <taxon>Liliopsida</taxon>
        <taxon>Dioscoreales</taxon>
        <taxon>Dioscoreaceae</taxon>
        <taxon>Dioscorea</taxon>
    </lineage>
</organism>
<accession>A0A8U0AWS3</accession>
<comment type="PTM">
    <text evidence="6">Contains at least one intrachain disulfide bond essential for its enzymatic activity.</text>
</comment>